<dbReference type="GeneID" id="57978503"/>
<sequence>MQSKRWSKPAQVDFFETLAQLISVGYDLEKALVSLQSLLPKLRPDLQVIVAGLREGQHFYQLVTPYVRSEIRRELAFAVVHGNLMEILAEIGSRERRRMRQIQKLRQLLMYPIVLFGLLAVIFAVFVQFLLPEFTNMGMALPTFVGLPVVLSIVAVTLIGIAVTGIVWWRRHSWLQKLVVLRRLPLVGPVIRLSLDYQISLQLGLLLTSGVSFSVIVKRFAGLEEGGVLKEVSQLAERSLTAGESIAEFVTKVPLLPRESELLFSKGKQQQEIGQEFQLLAERKFDLLERQISRYLLIIQPLCFGVIGLVVVGLYLLMLMPMYQNMGDLMTW</sequence>
<evidence type="ECO:0000313" key="10">
    <source>
        <dbReference type="EMBL" id="MBJ7638009.1"/>
    </source>
</evidence>
<evidence type="ECO:0000256" key="4">
    <source>
        <dbReference type="ARBA" id="ARBA00022692"/>
    </source>
</evidence>
<evidence type="ECO:0000256" key="5">
    <source>
        <dbReference type="ARBA" id="ARBA00022989"/>
    </source>
</evidence>
<keyword evidence="5 7" id="KW-1133">Transmembrane helix</keyword>
<feature type="transmembrane region" description="Helical" evidence="7">
    <location>
        <begin position="295"/>
        <end position="323"/>
    </location>
</feature>
<gene>
    <name evidence="10" type="ORF">HAU20_01050</name>
    <name evidence="9" type="ORF">HAU43_00425</name>
</gene>
<evidence type="ECO:0000256" key="7">
    <source>
        <dbReference type="SAM" id="Phobius"/>
    </source>
</evidence>
<dbReference type="InterPro" id="IPR003004">
    <property type="entry name" value="GspF/PilC"/>
</dbReference>
<keyword evidence="11" id="KW-1185">Reference proteome</keyword>
<dbReference type="InterPro" id="IPR018076">
    <property type="entry name" value="T2SS_GspF_dom"/>
</dbReference>
<evidence type="ECO:0000256" key="6">
    <source>
        <dbReference type="ARBA" id="ARBA00023136"/>
    </source>
</evidence>
<evidence type="ECO:0000313" key="11">
    <source>
        <dbReference type="Proteomes" id="UP000728106"/>
    </source>
</evidence>
<dbReference type="PANTHER" id="PTHR30012">
    <property type="entry name" value="GENERAL SECRETION PATHWAY PROTEIN"/>
    <property type="match status" value="1"/>
</dbReference>
<dbReference type="GO" id="GO:0005886">
    <property type="term" value="C:plasma membrane"/>
    <property type="evidence" value="ECO:0007669"/>
    <property type="project" value="UniProtKB-SubCell"/>
</dbReference>
<accession>A0A4Z0RKW6</accession>
<evidence type="ECO:0000259" key="8">
    <source>
        <dbReference type="Pfam" id="PF00482"/>
    </source>
</evidence>
<keyword evidence="4 7" id="KW-0812">Transmembrane</keyword>
<dbReference type="EMBL" id="JAAOCX010000001">
    <property type="protein sequence ID" value="MBJ7631580.1"/>
    <property type="molecule type" value="Genomic_DNA"/>
</dbReference>
<name>A0A4Z0RKW6_WEICO</name>
<comment type="similarity">
    <text evidence="2">Belongs to the GSP F family.</text>
</comment>
<comment type="caution">
    <text evidence="10">The sequence shown here is derived from an EMBL/GenBank/DDBJ whole genome shotgun (WGS) entry which is preliminary data.</text>
</comment>
<dbReference type="PANTHER" id="PTHR30012:SF0">
    <property type="entry name" value="TYPE II SECRETION SYSTEM PROTEIN F-RELATED"/>
    <property type="match status" value="1"/>
</dbReference>
<reference evidence="10 11" key="2">
    <citation type="journal article" date="2021" name="Int. J. Food Microbiol.">
        <title>Safety demonstration of a microbial species for use in the food chain: Weissella confusa.</title>
        <authorList>
            <person name="Bourdichon F."/>
            <person name="Patrone V."/>
            <person name="Fontana A."/>
            <person name="Milani G."/>
            <person name="Morelli L."/>
        </authorList>
    </citation>
    <scope>NUCLEOTIDE SEQUENCE [LARGE SCALE GENOMIC DNA]</scope>
    <source>
        <strain evidence="9">CCUG 30943</strain>
        <strain evidence="10 11">CCUG 43002</strain>
    </source>
</reference>
<protein>
    <submittedName>
        <fullName evidence="10">Competence protein ComG</fullName>
    </submittedName>
</protein>
<organism evidence="10 11">
    <name type="scientific">Weissella confusa</name>
    <name type="common">Lactobacillus confusus</name>
    <dbReference type="NCBI Taxonomy" id="1583"/>
    <lineage>
        <taxon>Bacteria</taxon>
        <taxon>Bacillati</taxon>
        <taxon>Bacillota</taxon>
        <taxon>Bacilli</taxon>
        <taxon>Lactobacillales</taxon>
        <taxon>Lactobacillaceae</taxon>
        <taxon>Weissella</taxon>
    </lineage>
</organism>
<keyword evidence="6 7" id="KW-0472">Membrane</keyword>
<evidence type="ECO:0000313" key="9">
    <source>
        <dbReference type="EMBL" id="MBJ7631580.1"/>
    </source>
</evidence>
<proteinExistence type="inferred from homology"/>
<evidence type="ECO:0000256" key="1">
    <source>
        <dbReference type="ARBA" id="ARBA00004651"/>
    </source>
</evidence>
<dbReference type="EMBL" id="JAAOCP010000001">
    <property type="protein sequence ID" value="MBJ7638009.1"/>
    <property type="molecule type" value="Genomic_DNA"/>
</dbReference>
<reference evidence="10" key="1">
    <citation type="submission" date="2020-02" db="EMBL/GenBank/DDBJ databases">
        <authorList>
            <person name="Fontana A."/>
            <person name="Patrone V."/>
            <person name="Morelli L."/>
        </authorList>
    </citation>
    <scope>NUCLEOTIDE SEQUENCE</scope>
    <source>
        <strain evidence="9">CCUG 30943</strain>
        <strain evidence="10">CCUG 43002</strain>
    </source>
</reference>
<dbReference type="InterPro" id="IPR042094">
    <property type="entry name" value="T2SS_GspF_sf"/>
</dbReference>
<feature type="domain" description="Type II secretion system protein GspF" evidence="8">
    <location>
        <begin position="14"/>
        <end position="132"/>
    </location>
</feature>
<evidence type="ECO:0000256" key="3">
    <source>
        <dbReference type="ARBA" id="ARBA00022475"/>
    </source>
</evidence>
<feature type="transmembrane region" description="Helical" evidence="7">
    <location>
        <begin position="143"/>
        <end position="169"/>
    </location>
</feature>
<dbReference type="AlphaFoldDB" id="A0A4Z0RKW6"/>
<dbReference type="Proteomes" id="UP000728106">
    <property type="component" value="Unassembled WGS sequence"/>
</dbReference>
<evidence type="ECO:0000256" key="2">
    <source>
        <dbReference type="ARBA" id="ARBA00005745"/>
    </source>
</evidence>
<dbReference type="Pfam" id="PF00482">
    <property type="entry name" value="T2SSF"/>
    <property type="match status" value="2"/>
</dbReference>
<dbReference type="RefSeq" id="WP_135387808.1">
    <property type="nucleotide sequence ID" value="NZ_ALXH01000005.1"/>
</dbReference>
<feature type="transmembrane region" description="Helical" evidence="7">
    <location>
        <begin position="108"/>
        <end position="131"/>
    </location>
</feature>
<dbReference type="Proteomes" id="UP000808038">
    <property type="component" value="Unassembled WGS sequence"/>
</dbReference>
<dbReference type="Gene3D" id="1.20.81.30">
    <property type="entry name" value="Type II secretion system (T2SS), domain F"/>
    <property type="match status" value="1"/>
</dbReference>
<feature type="domain" description="Type II secretion system protein GspF" evidence="8">
    <location>
        <begin position="201"/>
        <end position="321"/>
    </location>
</feature>
<comment type="subcellular location">
    <subcellularLocation>
        <location evidence="1">Cell membrane</location>
        <topology evidence="1">Multi-pass membrane protein</topology>
    </subcellularLocation>
</comment>
<keyword evidence="3" id="KW-1003">Cell membrane</keyword>